<dbReference type="InterPro" id="IPR011335">
    <property type="entry name" value="Restrct_endonuc-II-like"/>
</dbReference>
<dbReference type="PANTHER" id="PTHR35400:SF1">
    <property type="entry name" value="SLR1083 PROTEIN"/>
    <property type="match status" value="1"/>
</dbReference>
<dbReference type="EMBL" id="AUZZ01003034">
    <property type="protein sequence ID" value="EQD58124.1"/>
    <property type="molecule type" value="Genomic_DNA"/>
</dbReference>
<gene>
    <name evidence="2" type="ORF">B2A_04506</name>
</gene>
<comment type="caution">
    <text evidence="2">The sequence shown here is derived from an EMBL/GenBank/DDBJ whole genome shotgun (WGS) entry which is preliminary data.</text>
</comment>
<sequence length="111" mass="12219">MCQSSIRLGPHSEPEPDLAVLRARADYYRSAAPTAADTLLVIEVSDTTWRYDRHTKIPLYARHGIPEAWLIDVSRSMIHVFRKPSAEGFTEEACAESPGLTTVPGLPGVTV</sequence>
<feature type="domain" description="Putative restriction endonuclease" evidence="1">
    <location>
        <begin position="4"/>
        <end position="109"/>
    </location>
</feature>
<dbReference type="InterPro" id="IPR012296">
    <property type="entry name" value="Nuclease_put_TT1808"/>
</dbReference>
<evidence type="ECO:0000313" key="2">
    <source>
        <dbReference type="EMBL" id="EQD58124.1"/>
    </source>
</evidence>
<dbReference type="AlphaFoldDB" id="T1BYA9"/>
<proteinExistence type="predicted"/>
<dbReference type="Gene3D" id="3.90.1570.10">
    <property type="entry name" value="tt1808, chain A"/>
    <property type="match status" value="1"/>
</dbReference>
<dbReference type="InterPro" id="IPR008538">
    <property type="entry name" value="Uma2"/>
</dbReference>
<protein>
    <submittedName>
        <fullName evidence="2">Protein containing DUF820</fullName>
    </submittedName>
</protein>
<name>T1BYA9_9ZZZZ</name>
<dbReference type="SUPFAM" id="SSF52980">
    <property type="entry name" value="Restriction endonuclease-like"/>
    <property type="match status" value="1"/>
</dbReference>
<reference evidence="2" key="2">
    <citation type="journal article" date="2014" name="ISME J.">
        <title>Microbial stratification in low pH oxic and suboxic macroscopic growths along an acid mine drainage.</title>
        <authorList>
            <person name="Mendez-Garcia C."/>
            <person name="Mesa V."/>
            <person name="Sprenger R.R."/>
            <person name="Richter M."/>
            <person name="Diez M.S."/>
            <person name="Solano J."/>
            <person name="Bargiela R."/>
            <person name="Golyshina O.V."/>
            <person name="Manteca A."/>
            <person name="Ramos J.L."/>
            <person name="Gallego J.R."/>
            <person name="Llorente I."/>
            <person name="Martins Dos Santos V.A."/>
            <person name="Jensen O.N."/>
            <person name="Pelaez A.I."/>
            <person name="Sanchez J."/>
            <person name="Ferrer M."/>
        </authorList>
    </citation>
    <scope>NUCLEOTIDE SEQUENCE</scope>
</reference>
<dbReference type="CDD" id="cd06260">
    <property type="entry name" value="DUF820-like"/>
    <property type="match status" value="1"/>
</dbReference>
<feature type="non-terminal residue" evidence="2">
    <location>
        <position position="111"/>
    </location>
</feature>
<dbReference type="PANTHER" id="PTHR35400">
    <property type="entry name" value="SLR1083 PROTEIN"/>
    <property type="match status" value="1"/>
</dbReference>
<evidence type="ECO:0000259" key="1">
    <source>
        <dbReference type="Pfam" id="PF05685"/>
    </source>
</evidence>
<accession>T1BYA9</accession>
<reference evidence="2" key="1">
    <citation type="submission" date="2013-08" db="EMBL/GenBank/DDBJ databases">
        <authorList>
            <person name="Mendez C."/>
            <person name="Richter M."/>
            <person name="Ferrer M."/>
            <person name="Sanchez J."/>
        </authorList>
    </citation>
    <scope>NUCLEOTIDE SEQUENCE</scope>
</reference>
<dbReference type="Pfam" id="PF05685">
    <property type="entry name" value="Uma2"/>
    <property type="match status" value="1"/>
</dbReference>
<organism evidence="2">
    <name type="scientific">mine drainage metagenome</name>
    <dbReference type="NCBI Taxonomy" id="410659"/>
    <lineage>
        <taxon>unclassified sequences</taxon>
        <taxon>metagenomes</taxon>
        <taxon>ecological metagenomes</taxon>
    </lineage>
</organism>